<dbReference type="AlphaFoldDB" id="A0A5N6JZJ8"/>
<organism evidence="2 3">
    <name type="scientific">Monilinia laxa</name>
    <name type="common">Brown rot fungus</name>
    <name type="synonym">Sclerotinia laxa</name>
    <dbReference type="NCBI Taxonomy" id="61186"/>
    <lineage>
        <taxon>Eukaryota</taxon>
        <taxon>Fungi</taxon>
        <taxon>Dikarya</taxon>
        <taxon>Ascomycota</taxon>
        <taxon>Pezizomycotina</taxon>
        <taxon>Leotiomycetes</taxon>
        <taxon>Helotiales</taxon>
        <taxon>Sclerotiniaceae</taxon>
        <taxon>Monilinia</taxon>
    </lineage>
</organism>
<sequence length="387" mass="44529">MAGTPIKIPGKNTRDSSKSAVLARKIQKRPRGRPLKLKSSKLMSHISQSLTLAPRESKVRTMKNIKSKRKMSQLEKLPTELLETIFLYCLNLSLPACSPVIGGKLSSEPVYSKTIIAAFDPIWDEWYGKIINPDLEKGYTGIDSSLQSAILRYRWAKLPVLLRSQDLWIRKYSQERPFPSSITQGMWDQHYRYDFETGIENVDPKTVSAVELFENDFAKYRYVLGSMMQASNLHEEVQHLRNMSIPTYINLPRDTEIPHTLLMGPWDEEAVRFLFWLVMGGVRIDWLTSTSGEAAIIGYKNAVRECRTEVMHLLLLAGVECKLDNDIIQYTLENADASHFTFMMVMICYLSSEHSSKRIEAIVQFRNSHEDENDVEKLKLIEEFIAW</sequence>
<feature type="region of interest" description="Disordered" evidence="1">
    <location>
        <begin position="1"/>
        <end position="33"/>
    </location>
</feature>
<gene>
    <name evidence="2" type="ORF">EYC80_006919</name>
</gene>
<comment type="caution">
    <text evidence="2">The sequence shown here is derived from an EMBL/GenBank/DDBJ whole genome shotgun (WGS) entry which is preliminary data.</text>
</comment>
<dbReference type="OrthoDB" id="10251508at2759"/>
<keyword evidence="3" id="KW-1185">Reference proteome</keyword>
<reference evidence="2 3" key="1">
    <citation type="submission" date="2019-06" db="EMBL/GenBank/DDBJ databases">
        <title>Genome Sequence of the Brown Rot Fungal Pathogen Monilinia laxa.</title>
        <authorList>
            <person name="De Miccolis Angelini R.M."/>
            <person name="Landi L."/>
            <person name="Abate D."/>
            <person name="Pollastro S."/>
            <person name="Romanazzi G."/>
            <person name="Faretra F."/>
        </authorList>
    </citation>
    <scope>NUCLEOTIDE SEQUENCE [LARGE SCALE GENOMIC DNA]</scope>
    <source>
        <strain evidence="2 3">Mlax316</strain>
    </source>
</reference>
<proteinExistence type="predicted"/>
<dbReference type="EMBL" id="VIGI01000010">
    <property type="protein sequence ID" value="KAB8294966.1"/>
    <property type="molecule type" value="Genomic_DNA"/>
</dbReference>
<protein>
    <submittedName>
        <fullName evidence="2">Uncharacterized protein</fullName>
    </submittedName>
</protein>
<evidence type="ECO:0000313" key="2">
    <source>
        <dbReference type="EMBL" id="KAB8294966.1"/>
    </source>
</evidence>
<evidence type="ECO:0000256" key="1">
    <source>
        <dbReference type="SAM" id="MobiDB-lite"/>
    </source>
</evidence>
<accession>A0A5N6JZJ8</accession>
<dbReference type="Proteomes" id="UP000326757">
    <property type="component" value="Unassembled WGS sequence"/>
</dbReference>
<evidence type="ECO:0000313" key="3">
    <source>
        <dbReference type="Proteomes" id="UP000326757"/>
    </source>
</evidence>
<name>A0A5N6JZJ8_MONLA</name>